<name>A0AAD5X9H0_9FUNG</name>
<keyword evidence="3" id="KW-1185">Reference proteome</keyword>
<evidence type="ECO:0000313" key="3">
    <source>
        <dbReference type="Proteomes" id="UP001211907"/>
    </source>
</evidence>
<reference evidence="2" key="1">
    <citation type="submission" date="2020-05" db="EMBL/GenBank/DDBJ databases">
        <title>Phylogenomic resolution of chytrid fungi.</title>
        <authorList>
            <person name="Stajich J.E."/>
            <person name="Amses K."/>
            <person name="Simmons R."/>
            <person name="Seto K."/>
            <person name="Myers J."/>
            <person name="Bonds A."/>
            <person name="Quandt C.A."/>
            <person name="Barry K."/>
            <person name="Liu P."/>
            <person name="Grigoriev I."/>
            <person name="Longcore J.E."/>
            <person name="James T.Y."/>
        </authorList>
    </citation>
    <scope>NUCLEOTIDE SEQUENCE</scope>
    <source>
        <strain evidence="2">JEL0513</strain>
    </source>
</reference>
<evidence type="ECO:0000256" key="1">
    <source>
        <dbReference type="SAM" id="MobiDB-lite"/>
    </source>
</evidence>
<organism evidence="2 3">
    <name type="scientific">Physocladia obscura</name>
    <dbReference type="NCBI Taxonomy" id="109957"/>
    <lineage>
        <taxon>Eukaryota</taxon>
        <taxon>Fungi</taxon>
        <taxon>Fungi incertae sedis</taxon>
        <taxon>Chytridiomycota</taxon>
        <taxon>Chytridiomycota incertae sedis</taxon>
        <taxon>Chytridiomycetes</taxon>
        <taxon>Chytridiales</taxon>
        <taxon>Chytriomycetaceae</taxon>
        <taxon>Physocladia</taxon>
    </lineage>
</organism>
<dbReference type="EMBL" id="JADGJH010005424">
    <property type="protein sequence ID" value="KAJ3080650.1"/>
    <property type="molecule type" value="Genomic_DNA"/>
</dbReference>
<accession>A0AAD5X9H0</accession>
<feature type="compositionally biased region" description="Low complexity" evidence="1">
    <location>
        <begin position="37"/>
        <end position="59"/>
    </location>
</feature>
<sequence length="159" mass="18022">MMCEKTRLNPDPPFNSCSERSISKAVTPQLSIRDNSNKSNDSNTNNTSNSSSSNNKNNNECMDFHSRRISTSHIRAKATCTPYESIPNKQVPGFNSLIQGVQAQVPLSIYLQRQQYQYSEMSHFQLLGQHIPIREQKKKLEPPQLVTTASSLENSLQRH</sequence>
<dbReference type="AlphaFoldDB" id="A0AAD5X9H0"/>
<feature type="region of interest" description="Disordered" evidence="1">
    <location>
        <begin position="1"/>
        <end position="61"/>
    </location>
</feature>
<feature type="region of interest" description="Disordered" evidence="1">
    <location>
        <begin position="138"/>
        <end position="159"/>
    </location>
</feature>
<comment type="caution">
    <text evidence="2">The sequence shown here is derived from an EMBL/GenBank/DDBJ whole genome shotgun (WGS) entry which is preliminary data.</text>
</comment>
<feature type="compositionally biased region" description="Polar residues" evidence="1">
    <location>
        <begin position="15"/>
        <end position="33"/>
    </location>
</feature>
<proteinExistence type="predicted"/>
<protein>
    <submittedName>
        <fullName evidence="2">Uncharacterized protein</fullName>
    </submittedName>
</protein>
<feature type="non-terminal residue" evidence="2">
    <location>
        <position position="159"/>
    </location>
</feature>
<dbReference type="Proteomes" id="UP001211907">
    <property type="component" value="Unassembled WGS sequence"/>
</dbReference>
<gene>
    <name evidence="2" type="ORF">HK100_010092</name>
</gene>
<evidence type="ECO:0000313" key="2">
    <source>
        <dbReference type="EMBL" id="KAJ3080650.1"/>
    </source>
</evidence>
<feature type="compositionally biased region" description="Polar residues" evidence="1">
    <location>
        <begin position="145"/>
        <end position="159"/>
    </location>
</feature>